<accession>A0A0F7ZW13</accession>
<dbReference type="Proteomes" id="UP000054481">
    <property type="component" value="Unassembled WGS sequence"/>
</dbReference>
<sequence length="211" mass="24905">MADGSQPKRRLEHQYANLRYFMTTKQLSRRQVRWSEFLSQFQFAIKSVPGKENGKPDALTRRSQDLPQNEDDPRIQYQRQSLFKPQNIDPDLSELFTNLCWEDEVVLCPAILDDTEPEPIDHTITRLLDKGYESDEWWMKIRDEMLKPHGMPHSKEVSLSECTIQENRLYFRERLYVPEGELRTLLIQLAHDSVESGHPGKNKLYELISRS</sequence>
<feature type="region of interest" description="Disordered" evidence="1">
    <location>
        <begin position="49"/>
        <end position="72"/>
    </location>
</feature>
<keyword evidence="3" id="KW-1185">Reference proteome</keyword>
<dbReference type="InterPro" id="IPR050951">
    <property type="entry name" value="Retrovirus_Pol_polyprotein"/>
</dbReference>
<dbReference type="PANTHER" id="PTHR37984">
    <property type="entry name" value="PROTEIN CBG26694"/>
    <property type="match status" value="1"/>
</dbReference>
<dbReference type="PANTHER" id="PTHR37984:SF5">
    <property type="entry name" value="PROTEIN NYNRIN-LIKE"/>
    <property type="match status" value="1"/>
</dbReference>
<dbReference type="Gene3D" id="1.10.340.70">
    <property type="match status" value="1"/>
</dbReference>
<protein>
    <recommendedName>
        <fullName evidence="4">Integrase zinc-binding domain-containing protein</fullName>
    </recommendedName>
</protein>
<dbReference type="AlphaFoldDB" id="A0A0F7ZW13"/>
<name>A0A0F7ZW13_9HYPO</name>
<proteinExistence type="predicted"/>
<dbReference type="EMBL" id="KQ030992">
    <property type="protein sequence ID" value="KJZ68172.1"/>
    <property type="molecule type" value="Genomic_DNA"/>
</dbReference>
<evidence type="ECO:0000256" key="1">
    <source>
        <dbReference type="SAM" id="MobiDB-lite"/>
    </source>
</evidence>
<organism evidence="2 3">
    <name type="scientific">Hirsutella minnesotensis 3608</name>
    <dbReference type="NCBI Taxonomy" id="1043627"/>
    <lineage>
        <taxon>Eukaryota</taxon>
        <taxon>Fungi</taxon>
        <taxon>Dikarya</taxon>
        <taxon>Ascomycota</taxon>
        <taxon>Pezizomycotina</taxon>
        <taxon>Sordariomycetes</taxon>
        <taxon>Hypocreomycetidae</taxon>
        <taxon>Hypocreales</taxon>
        <taxon>Ophiocordycipitaceae</taxon>
        <taxon>Hirsutella</taxon>
    </lineage>
</organism>
<feature type="compositionally biased region" description="Basic and acidic residues" evidence="1">
    <location>
        <begin position="52"/>
        <end position="64"/>
    </location>
</feature>
<evidence type="ECO:0000313" key="2">
    <source>
        <dbReference type="EMBL" id="KJZ68172.1"/>
    </source>
</evidence>
<evidence type="ECO:0000313" key="3">
    <source>
        <dbReference type="Proteomes" id="UP000054481"/>
    </source>
</evidence>
<reference evidence="2 3" key="1">
    <citation type="journal article" date="2014" name="Genome Biol. Evol.">
        <title>Comparative genomics and transcriptomics analyses reveal divergent lifestyle features of nematode endoparasitic fungus Hirsutella minnesotensis.</title>
        <authorList>
            <person name="Lai Y."/>
            <person name="Liu K."/>
            <person name="Zhang X."/>
            <person name="Zhang X."/>
            <person name="Li K."/>
            <person name="Wang N."/>
            <person name="Shu C."/>
            <person name="Wu Y."/>
            <person name="Wang C."/>
            <person name="Bushley K.E."/>
            <person name="Xiang M."/>
            <person name="Liu X."/>
        </authorList>
    </citation>
    <scope>NUCLEOTIDE SEQUENCE [LARGE SCALE GENOMIC DNA]</scope>
    <source>
        <strain evidence="2 3">3608</strain>
    </source>
</reference>
<dbReference type="OrthoDB" id="5094105at2759"/>
<evidence type="ECO:0008006" key="4">
    <source>
        <dbReference type="Google" id="ProtNLM"/>
    </source>
</evidence>
<gene>
    <name evidence="2" type="ORF">HIM_12440</name>
</gene>